<name>A0A078AEZ4_STYLE</name>
<dbReference type="AlphaFoldDB" id="A0A078AEZ4"/>
<dbReference type="OrthoDB" id="10656562at2759"/>
<sequence>MQNPFKTKYLETLTFLRSGQVFSMDNNSKIFNYSNNFLTVTSKCDYNHHNNLFKTPPSSSKNRDRRISQLEESPIVESISSNNDSQSLEVIREEPEGSCFKFTKSKARECTPLLSPPDHLQSTQKKNNYITFGGCTPHFNKQAQTNNHGFQIENSKAVTIDGNSYIEMGNNQKEYKDESRRQLFTNDLNDGDDDIIEEDQESQLKISSFIDGILDGENEDQSEFCQQMQSSEEFNFIVRNLQIQASHEIMRQFEEFYNQRQEQILQLFDDQATFEFMNIQQSLQTQEALSVMDAEVLAIKLDYQTLSIDQNDEAGFKLFYITFEGNLQMKNEQVEKRFKTSFMVEGHINYRQRMQQLQVQDTMVKVKATKMNVF</sequence>
<reference evidence="1 2" key="1">
    <citation type="submission" date="2014-06" db="EMBL/GenBank/DDBJ databases">
        <authorList>
            <person name="Swart Estienne"/>
        </authorList>
    </citation>
    <scope>NUCLEOTIDE SEQUENCE [LARGE SCALE GENOMIC DNA]</scope>
    <source>
        <strain evidence="1 2">130c</strain>
    </source>
</reference>
<protein>
    <submittedName>
        <fullName evidence="1">Uncharacterized protein</fullName>
    </submittedName>
</protein>
<gene>
    <name evidence="1" type="primary">Contig5247.g5624</name>
    <name evidence="1" type="ORF">STYLEM_8461</name>
</gene>
<proteinExistence type="predicted"/>
<dbReference type="Proteomes" id="UP000039865">
    <property type="component" value="Unassembled WGS sequence"/>
</dbReference>
<accession>A0A078AEZ4</accession>
<organism evidence="1 2">
    <name type="scientific">Stylonychia lemnae</name>
    <name type="common">Ciliate</name>
    <dbReference type="NCBI Taxonomy" id="5949"/>
    <lineage>
        <taxon>Eukaryota</taxon>
        <taxon>Sar</taxon>
        <taxon>Alveolata</taxon>
        <taxon>Ciliophora</taxon>
        <taxon>Intramacronucleata</taxon>
        <taxon>Spirotrichea</taxon>
        <taxon>Stichotrichia</taxon>
        <taxon>Sporadotrichida</taxon>
        <taxon>Oxytrichidae</taxon>
        <taxon>Stylonychinae</taxon>
        <taxon>Stylonychia</taxon>
    </lineage>
</organism>
<evidence type="ECO:0000313" key="2">
    <source>
        <dbReference type="Proteomes" id="UP000039865"/>
    </source>
</evidence>
<keyword evidence="2" id="KW-1185">Reference proteome</keyword>
<dbReference type="InParanoid" id="A0A078AEZ4"/>
<dbReference type="EMBL" id="CCKQ01008031">
    <property type="protein sequence ID" value="CDW79473.1"/>
    <property type="molecule type" value="Genomic_DNA"/>
</dbReference>
<evidence type="ECO:0000313" key="1">
    <source>
        <dbReference type="EMBL" id="CDW79473.1"/>
    </source>
</evidence>